<comment type="caution">
    <text evidence="3">The sequence shown here is derived from an EMBL/GenBank/DDBJ whole genome shotgun (WGS) entry which is preliminary data.</text>
</comment>
<keyword evidence="1" id="KW-0067">ATP-binding</keyword>
<evidence type="ECO:0000313" key="3">
    <source>
        <dbReference type="EMBL" id="MDC3417287.1"/>
    </source>
</evidence>
<accession>A0A9X3WCH2</accession>
<dbReference type="Pfam" id="PF14398">
    <property type="entry name" value="ATPgrasp_YheCD"/>
    <property type="match status" value="1"/>
</dbReference>
<dbReference type="GO" id="GO:0046872">
    <property type="term" value="F:metal ion binding"/>
    <property type="evidence" value="ECO:0007669"/>
    <property type="project" value="InterPro"/>
</dbReference>
<reference evidence="3" key="1">
    <citation type="submission" date="2022-06" db="EMBL/GenBank/DDBJ databases">
        <title>Aquibacillus sp. a new bacterium isolated from soil saline samples.</title>
        <authorList>
            <person name="Galisteo C."/>
            <person name="De La Haba R."/>
            <person name="Sanchez-Porro C."/>
            <person name="Ventosa A."/>
        </authorList>
    </citation>
    <scope>NUCLEOTIDE SEQUENCE</scope>
    <source>
        <strain evidence="3">3ASR75-54</strain>
    </source>
</reference>
<feature type="domain" description="ATP-grasp" evidence="2">
    <location>
        <begin position="202"/>
        <end position="433"/>
    </location>
</feature>
<gene>
    <name evidence="3" type="ORF">NC799_10210</name>
</gene>
<dbReference type="Gene3D" id="3.30.470.20">
    <property type="entry name" value="ATP-grasp fold, B domain"/>
    <property type="match status" value="1"/>
</dbReference>
<dbReference type="InterPro" id="IPR011761">
    <property type="entry name" value="ATP-grasp"/>
</dbReference>
<evidence type="ECO:0000313" key="4">
    <source>
        <dbReference type="Proteomes" id="UP001145069"/>
    </source>
</evidence>
<evidence type="ECO:0000259" key="2">
    <source>
        <dbReference type="PROSITE" id="PS50975"/>
    </source>
</evidence>
<dbReference type="InterPro" id="IPR026838">
    <property type="entry name" value="YheC/D"/>
</dbReference>
<dbReference type="Proteomes" id="UP001145069">
    <property type="component" value="Unassembled WGS sequence"/>
</dbReference>
<dbReference type="PROSITE" id="PS50975">
    <property type="entry name" value="ATP_GRASP"/>
    <property type="match status" value="1"/>
</dbReference>
<keyword evidence="1" id="KW-0547">Nucleotide-binding</keyword>
<dbReference type="AlphaFoldDB" id="A0A9X3WCH2"/>
<name>A0A9X3WCH2_9BACI</name>
<proteinExistence type="predicted"/>
<keyword evidence="4" id="KW-1185">Reference proteome</keyword>
<sequence length="446" mass="51909">MTTLTLQLKFYPGTQNRMIVPQKYYKQLKSIQTIKYGINQSYVECLSHHKDTQTLYISSNLKAKLNLAKHKTITMEFDQNMCTLLLYLGVFIAGFHSEQSLLGSRTDLFRRMSIIGNKLGFRTLFFGHQHILSNESKVYAYYWNGFKWDQAVFHIPSVVYNRIPNRKTEHHPNVMASKKEIESRAILFNHDFFNKWEIYERLMKNNDCSYLLPETILHPSKRKIIDLLEKGPIYIKPIHGSRGTGIVKCTKRESGEIECHYYHRDHAQINRYTNPNSLFHQLFPNGLKGFVVQKEIDLLKKDNSAIDFRIHVNKNEKNTWEVTLLCAKFAGKGSLTTHVQRGGSIHTIDELFSPEKTKRIEEKLSKTALKLSQAIDKEVNNPIGEIGFDLGIDAEGKVWLFEANAKPGFSVFLHPTLNEQAEKVFTFPYKYAFYLHNLRMNKKDYE</sequence>
<dbReference type="SUPFAM" id="SSF56059">
    <property type="entry name" value="Glutathione synthetase ATP-binding domain-like"/>
    <property type="match status" value="1"/>
</dbReference>
<dbReference type="GO" id="GO:0005524">
    <property type="term" value="F:ATP binding"/>
    <property type="evidence" value="ECO:0007669"/>
    <property type="project" value="UniProtKB-UniRule"/>
</dbReference>
<organism evidence="3 4">
    <name type="scientific">Aquibacillus salsiterrae</name>
    <dbReference type="NCBI Taxonomy" id="2950439"/>
    <lineage>
        <taxon>Bacteria</taxon>
        <taxon>Bacillati</taxon>
        <taxon>Bacillota</taxon>
        <taxon>Bacilli</taxon>
        <taxon>Bacillales</taxon>
        <taxon>Bacillaceae</taxon>
        <taxon>Aquibacillus</taxon>
    </lineage>
</organism>
<protein>
    <submittedName>
        <fullName evidence="3">YheC/YheD family protein</fullName>
    </submittedName>
</protein>
<evidence type="ECO:0000256" key="1">
    <source>
        <dbReference type="PROSITE-ProRule" id="PRU00409"/>
    </source>
</evidence>
<dbReference type="RefSeq" id="WP_272446354.1">
    <property type="nucleotide sequence ID" value="NZ_JAMQKC010000007.1"/>
</dbReference>
<dbReference type="EMBL" id="JAMQKC010000007">
    <property type="protein sequence ID" value="MDC3417287.1"/>
    <property type="molecule type" value="Genomic_DNA"/>
</dbReference>